<gene>
    <name evidence="10" type="primary">cobO</name>
    <name evidence="10" type="ORF">POL72_21135</name>
</gene>
<dbReference type="NCBIfam" id="TIGR00708">
    <property type="entry name" value="cobA"/>
    <property type="match status" value="1"/>
</dbReference>
<evidence type="ECO:0000256" key="9">
    <source>
        <dbReference type="ARBA" id="ARBA00048692"/>
    </source>
</evidence>
<comment type="similarity">
    <text evidence="2">Belongs to the Cob(I)alamin adenosyltransferase family.</text>
</comment>
<dbReference type="GO" id="GO:0008817">
    <property type="term" value="F:corrinoid adenosyltransferase activity"/>
    <property type="evidence" value="ECO:0007669"/>
    <property type="project" value="UniProtKB-EC"/>
</dbReference>
<evidence type="ECO:0000256" key="4">
    <source>
        <dbReference type="ARBA" id="ARBA00024929"/>
    </source>
</evidence>
<dbReference type="InterPro" id="IPR003724">
    <property type="entry name" value="CblAdoTrfase_CobA"/>
</dbReference>
<evidence type="ECO:0000256" key="1">
    <source>
        <dbReference type="ARBA" id="ARBA00005121"/>
    </source>
</evidence>
<comment type="function">
    <text evidence="4">Required for both de novo synthesis of the corrin ring for the assimilation of exogenous corrinoids. Participates in the adenosylation of a variety of incomplete and complete corrinoids.</text>
</comment>
<sequence length="190" mass="20196">MSAEESAGTGAAGAAATAGRKGLVIVYTGHGKGKTTAALGMVFRALGRGMRVAVVQFIKGKWKTGERLFAETLPNLTFLVMGRGFTWESDDLSRDKAAARAAFQEAAALIAGGEQDIVVLDEITYALHYGFIAEDELLAALRARPTHVHVVITGRNAPDALLALADLVTEMRSVKHPFEQGQKAQIGVDF</sequence>
<evidence type="ECO:0000313" key="11">
    <source>
        <dbReference type="Proteomes" id="UP001217485"/>
    </source>
</evidence>
<evidence type="ECO:0000256" key="6">
    <source>
        <dbReference type="ARBA" id="ARBA00033334"/>
    </source>
</evidence>
<proteinExistence type="inferred from homology"/>
<dbReference type="EC" id="2.5.1.17" evidence="3"/>
<evidence type="ECO:0000256" key="7">
    <source>
        <dbReference type="ARBA" id="ARBA00033354"/>
    </source>
</evidence>
<dbReference type="SUPFAM" id="SSF52540">
    <property type="entry name" value="P-loop containing nucleoside triphosphate hydrolases"/>
    <property type="match status" value="1"/>
</dbReference>
<comment type="pathway">
    <text evidence="1">Cofactor biosynthesis; adenosylcobalamin biosynthesis; adenosylcobalamin from cob(II)yrinate a,c-diamide: step 2/7.</text>
</comment>
<comment type="caution">
    <text evidence="10">The sequence shown here is derived from an EMBL/GenBank/DDBJ whole genome shotgun (WGS) entry which is preliminary data.</text>
</comment>
<comment type="catalytic activity">
    <reaction evidence="9">
        <text>2 cob(II)alamin + reduced [electron-transfer flavoprotein] + 2 ATP = 2 adenosylcob(III)alamin + 2 triphosphate + oxidized [electron-transfer flavoprotein] + 3 H(+)</text>
        <dbReference type="Rhea" id="RHEA:28671"/>
        <dbReference type="Rhea" id="RHEA-COMP:10685"/>
        <dbReference type="Rhea" id="RHEA-COMP:10686"/>
        <dbReference type="ChEBI" id="CHEBI:15378"/>
        <dbReference type="ChEBI" id="CHEBI:16304"/>
        <dbReference type="ChEBI" id="CHEBI:18036"/>
        <dbReference type="ChEBI" id="CHEBI:18408"/>
        <dbReference type="ChEBI" id="CHEBI:30616"/>
        <dbReference type="ChEBI" id="CHEBI:57692"/>
        <dbReference type="ChEBI" id="CHEBI:58307"/>
        <dbReference type="EC" id="2.5.1.17"/>
    </reaction>
</comment>
<evidence type="ECO:0000256" key="5">
    <source>
        <dbReference type="ARBA" id="ARBA00031529"/>
    </source>
</evidence>
<dbReference type="PANTHER" id="PTHR46638:SF1">
    <property type="entry name" value="CORRINOID ADENOSYLTRANSFERASE"/>
    <property type="match status" value="1"/>
</dbReference>
<accession>A0ABT5C336</accession>
<dbReference type="PIRSF" id="PIRSF015617">
    <property type="entry name" value="Adensltrnsf_CobA"/>
    <property type="match status" value="1"/>
</dbReference>
<evidence type="ECO:0000313" key="10">
    <source>
        <dbReference type="EMBL" id="MDC0680260.1"/>
    </source>
</evidence>
<dbReference type="NCBIfam" id="NF004637">
    <property type="entry name" value="PRK05986.1"/>
    <property type="match status" value="1"/>
</dbReference>
<evidence type="ECO:0000256" key="3">
    <source>
        <dbReference type="ARBA" id="ARBA00012454"/>
    </source>
</evidence>
<comment type="catalytic activity">
    <reaction evidence="8">
        <text>2 cob(II)yrinate a,c diamide + reduced [electron-transfer flavoprotein] + 2 ATP = 2 adenosylcob(III)yrinate a,c-diamide + 2 triphosphate + oxidized [electron-transfer flavoprotein] + 3 H(+)</text>
        <dbReference type="Rhea" id="RHEA:11528"/>
        <dbReference type="Rhea" id="RHEA-COMP:10685"/>
        <dbReference type="Rhea" id="RHEA-COMP:10686"/>
        <dbReference type="ChEBI" id="CHEBI:15378"/>
        <dbReference type="ChEBI" id="CHEBI:18036"/>
        <dbReference type="ChEBI" id="CHEBI:30616"/>
        <dbReference type="ChEBI" id="CHEBI:57692"/>
        <dbReference type="ChEBI" id="CHEBI:58307"/>
        <dbReference type="ChEBI" id="CHEBI:58503"/>
        <dbReference type="ChEBI" id="CHEBI:58537"/>
        <dbReference type="EC" id="2.5.1.17"/>
    </reaction>
</comment>
<dbReference type="RefSeq" id="WP_272097293.1">
    <property type="nucleotide sequence ID" value="NZ_JAQNDK010000002.1"/>
</dbReference>
<protein>
    <recommendedName>
        <fullName evidence="3">corrinoid adenosyltransferase</fullName>
        <ecNumber evidence="3">2.5.1.17</ecNumber>
    </recommendedName>
    <alternativeName>
        <fullName evidence="5">Cob(II)alamin adenosyltransferase</fullName>
    </alternativeName>
    <alternativeName>
        <fullName evidence="7">Cob(II)yrinic acid a,c-diamide adenosyltransferase</fullName>
    </alternativeName>
    <alternativeName>
        <fullName evidence="6">Cobinamide/cobalamin adenosyltransferase</fullName>
    </alternativeName>
</protein>
<dbReference type="CDD" id="cd00561">
    <property type="entry name" value="CobA_ACA"/>
    <property type="match status" value="1"/>
</dbReference>
<evidence type="ECO:0000256" key="2">
    <source>
        <dbReference type="ARBA" id="ARBA00007487"/>
    </source>
</evidence>
<dbReference type="Proteomes" id="UP001217485">
    <property type="component" value="Unassembled WGS sequence"/>
</dbReference>
<dbReference type="PANTHER" id="PTHR46638">
    <property type="entry name" value="CORRINOID ADENOSYLTRANSFERASE"/>
    <property type="match status" value="1"/>
</dbReference>
<evidence type="ECO:0000256" key="8">
    <source>
        <dbReference type="ARBA" id="ARBA00048555"/>
    </source>
</evidence>
<organism evidence="10 11">
    <name type="scientific">Sorangium atrum</name>
    <dbReference type="NCBI Taxonomy" id="2995308"/>
    <lineage>
        <taxon>Bacteria</taxon>
        <taxon>Pseudomonadati</taxon>
        <taxon>Myxococcota</taxon>
        <taxon>Polyangia</taxon>
        <taxon>Polyangiales</taxon>
        <taxon>Polyangiaceae</taxon>
        <taxon>Sorangium</taxon>
    </lineage>
</organism>
<dbReference type="EMBL" id="JAQNDK010000002">
    <property type="protein sequence ID" value="MDC0680260.1"/>
    <property type="molecule type" value="Genomic_DNA"/>
</dbReference>
<dbReference type="InterPro" id="IPR027417">
    <property type="entry name" value="P-loop_NTPase"/>
</dbReference>
<keyword evidence="11" id="KW-1185">Reference proteome</keyword>
<keyword evidence="10" id="KW-0808">Transferase</keyword>
<reference evidence="10 11" key="1">
    <citation type="submission" date="2023-01" db="EMBL/GenBank/DDBJ databases">
        <title>Minimal conservation of predation-associated metabolite biosynthetic gene clusters underscores biosynthetic potential of Myxococcota including descriptions for ten novel species: Archangium lansinium sp. nov., Myxococcus landrumus sp. nov., Nannocystis bai.</title>
        <authorList>
            <person name="Ahearne A."/>
            <person name="Stevens C."/>
            <person name="Dowd S."/>
        </authorList>
    </citation>
    <scope>NUCLEOTIDE SEQUENCE [LARGE SCALE GENOMIC DNA]</scope>
    <source>
        <strain evidence="10 11">WIWO2</strain>
    </source>
</reference>
<name>A0ABT5C336_9BACT</name>
<dbReference type="Gene3D" id="3.40.50.300">
    <property type="entry name" value="P-loop containing nucleotide triphosphate hydrolases"/>
    <property type="match status" value="1"/>
</dbReference>
<dbReference type="Pfam" id="PF02572">
    <property type="entry name" value="CobA_CobO_BtuR"/>
    <property type="match status" value="1"/>
</dbReference>